<accession>A0ABR2RXC0</accession>
<proteinExistence type="predicted"/>
<dbReference type="EMBL" id="JBBPBN010000020">
    <property type="protein sequence ID" value="KAK9017635.1"/>
    <property type="molecule type" value="Genomic_DNA"/>
</dbReference>
<dbReference type="Proteomes" id="UP001396334">
    <property type="component" value="Unassembled WGS sequence"/>
</dbReference>
<sequence>MGGFFNWWGLGKKVSVSEGSIPGLFYPSLEKPADILAKEGIGIGRVIAVLNMCGFGSHACLHSSDRVDAGIDTDYYASYIGSSYSFHIFIFRINNFLFKASLK</sequence>
<name>A0ABR2RXC0_9ROSI</name>
<evidence type="ECO:0000313" key="2">
    <source>
        <dbReference type="Proteomes" id="UP001396334"/>
    </source>
</evidence>
<comment type="caution">
    <text evidence="1">The sequence shown here is derived from an EMBL/GenBank/DDBJ whole genome shotgun (WGS) entry which is preliminary data.</text>
</comment>
<keyword evidence="2" id="KW-1185">Reference proteome</keyword>
<protein>
    <submittedName>
        <fullName evidence="1">Uncharacterized protein</fullName>
    </submittedName>
</protein>
<reference evidence="1 2" key="1">
    <citation type="journal article" date="2024" name="G3 (Bethesda)">
        <title>Genome assembly of Hibiscus sabdariffa L. provides insights into metabolisms of medicinal natural products.</title>
        <authorList>
            <person name="Kim T."/>
        </authorList>
    </citation>
    <scope>NUCLEOTIDE SEQUENCE [LARGE SCALE GENOMIC DNA]</scope>
    <source>
        <strain evidence="1">TK-2024</strain>
        <tissue evidence="1">Old leaves</tissue>
    </source>
</reference>
<organism evidence="1 2">
    <name type="scientific">Hibiscus sabdariffa</name>
    <name type="common">roselle</name>
    <dbReference type="NCBI Taxonomy" id="183260"/>
    <lineage>
        <taxon>Eukaryota</taxon>
        <taxon>Viridiplantae</taxon>
        <taxon>Streptophyta</taxon>
        <taxon>Embryophyta</taxon>
        <taxon>Tracheophyta</taxon>
        <taxon>Spermatophyta</taxon>
        <taxon>Magnoliopsida</taxon>
        <taxon>eudicotyledons</taxon>
        <taxon>Gunneridae</taxon>
        <taxon>Pentapetalae</taxon>
        <taxon>rosids</taxon>
        <taxon>malvids</taxon>
        <taxon>Malvales</taxon>
        <taxon>Malvaceae</taxon>
        <taxon>Malvoideae</taxon>
        <taxon>Hibiscus</taxon>
    </lineage>
</organism>
<evidence type="ECO:0000313" key="1">
    <source>
        <dbReference type="EMBL" id="KAK9017635.1"/>
    </source>
</evidence>
<gene>
    <name evidence="1" type="ORF">V6N11_080111</name>
</gene>